<evidence type="ECO:0000313" key="1">
    <source>
        <dbReference type="EMBL" id="GAF89216.1"/>
    </source>
</evidence>
<accession>X0TPN8</accession>
<name>X0TPN8_9ZZZZ</name>
<feature type="non-terminal residue" evidence="1">
    <location>
        <position position="1"/>
    </location>
</feature>
<sequence>YPVLASLLIVLTSAPARAQESDAFNDAAVTHFAELALDCIHQEYPNKISHVLASDEDVRPPRELTPVFFGCYDWHSAAHGHWLLVRLCRMHPQAAFVPRARAALDESFTAEKVAAEVEYLRTEGRGTFERPYGLAWFLQLSAELHEWDDPQAAQWAAALRPLEQEAAHRFRQWLPRLSHPVRTGEHSQTAFALGLVLDWARSRGNQEMAALVAERARDYYFNDRGASLSFEPDGQAFLSPILAEADLMRRFLKPAEFAAWLGAFLPGLPLD</sequence>
<dbReference type="AlphaFoldDB" id="X0TPN8"/>
<feature type="non-terminal residue" evidence="1">
    <location>
        <position position="271"/>
    </location>
</feature>
<organism evidence="1">
    <name type="scientific">marine sediment metagenome</name>
    <dbReference type="NCBI Taxonomy" id="412755"/>
    <lineage>
        <taxon>unclassified sequences</taxon>
        <taxon>metagenomes</taxon>
        <taxon>ecological metagenomes</taxon>
    </lineage>
</organism>
<dbReference type="EMBL" id="BARS01011376">
    <property type="protein sequence ID" value="GAF89216.1"/>
    <property type="molecule type" value="Genomic_DNA"/>
</dbReference>
<dbReference type="InterPro" id="IPR021365">
    <property type="entry name" value="DUF2891"/>
</dbReference>
<dbReference type="Pfam" id="PF11199">
    <property type="entry name" value="DUF2891"/>
    <property type="match status" value="1"/>
</dbReference>
<reference evidence="1" key="1">
    <citation type="journal article" date="2014" name="Front. Microbiol.">
        <title>High frequency of phylogenetically diverse reductive dehalogenase-homologous genes in deep subseafloor sedimentary metagenomes.</title>
        <authorList>
            <person name="Kawai M."/>
            <person name="Futagami T."/>
            <person name="Toyoda A."/>
            <person name="Takaki Y."/>
            <person name="Nishi S."/>
            <person name="Hori S."/>
            <person name="Arai W."/>
            <person name="Tsubouchi T."/>
            <person name="Morono Y."/>
            <person name="Uchiyama I."/>
            <person name="Ito T."/>
            <person name="Fujiyama A."/>
            <person name="Inagaki F."/>
            <person name="Takami H."/>
        </authorList>
    </citation>
    <scope>NUCLEOTIDE SEQUENCE</scope>
    <source>
        <strain evidence="1">Expedition CK06-06</strain>
    </source>
</reference>
<proteinExistence type="predicted"/>
<comment type="caution">
    <text evidence="1">The sequence shown here is derived from an EMBL/GenBank/DDBJ whole genome shotgun (WGS) entry which is preliminary data.</text>
</comment>
<protein>
    <recommendedName>
        <fullName evidence="2">DUF2891 domain-containing protein</fullName>
    </recommendedName>
</protein>
<gene>
    <name evidence="1" type="ORF">S01H1_20708</name>
</gene>
<evidence type="ECO:0008006" key="2">
    <source>
        <dbReference type="Google" id="ProtNLM"/>
    </source>
</evidence>